<dbReference type="AlphaFoldDB" id="A0A5N1J4L0"/>
<sequence length="71" mass="8232">MKTLLLGMVFMFSLTLAEADEGSKPRKHKNQPKAKITYSEQKYKKTFAKKRVPKKHMFAGEGQVNGSRRFR</sequence>
<organism evidence="2 3">
    <name type="scientific">Adhaeribacter soli</name>
    <dbReference type="NCBI Taxonomy" id="2607655"/>
    <lineage>
        <taxon>Bacteria</taxon>
        <taxon>Pseudomonadati</taxon>
        <taxon>Bacteroidota</taxon>
        <taxon>Cytophagia</taxon>
        <taxon>Cytophagales</taxon>
        <taxon>Hymenobacteraceae</taxon>
        <taxon>Adhaeribacter</taxon>
    </lineage>
</organism>
<evidence type="ECO:0008006" key="4">
    <source>
        <dbReference type="Google" id="ProtNLM"/>
    </source>
</evidence>
<name>A0A5N1J4L0_9BACT</name>
<feature type="signal peptide" evidence="1">
    <location>
        <begin position="1"/>
        <end position="19"/>
    </location>
</feature>
<dbReference type="RefSeq" id="WP_150902731.1">
    <property type="nucleotide sequence ID" value="NZ_VTWT01000002.1"/>
</dbReference>
<keyword evidence="3" id="KW-1185">Reference proteome</keyword>
<evidence type="ECO:0000313" key="3">
    <source>
        <dbReference type="Proteomes" id="UP000326570"/>
    </source>
</evidence>
<gene>
    <name evidence="2" type="ORF">F0P94_05085</name>
</gene>
<evidence type="ECO:0000313" key="2">
    <source>
        <dbReference type="EMBL" id="KAA9340804.1"/>
    </source>
</evidence>
<protein>
    <recommendedName>
        <fullName evidence="4">Acid-shock protein</fullName>
    </recommendedName>
</protein>
<feature type="chain" id="PRO_5024936759" description="Acid-shock protein" evidence="1">
    <location>
        <begin position="20"/>
        <end position="71"/>
    </location>
</feature>
<dbReference type="Proteomes" id="UP000326570">
    <property type="component" value="Unassembled WGS sequence"/>
</dbReference>
<dbReference type="EMBL" id="VTWT01000002">
    <property type="protein sequence ID" value="KAA9340804.1"/>
    <property type="molecule type" value="Genomic_DNA"/>
</dbReference>
<comment type="caution">
    <text evidence="2">The sequence shown here is derived from an EMBL/GenBank/DDBJ whole genome shotgun (WGS) entry which is preliminary data.</text>
</comment>
<accession>A0A5N1J4L0</accession>
<evidence type="ECO:0000256" key="1">
    <source>
        <dbReference type="SAM" id="SignalP"/>
    </source>
</evidence>
<proteinExistence type="predicted"/>
<keyword evidence="1" id="KW-0732">Signal</keyword>
<reference evidence="2 3" key="1">
    <citation type="submission" date="2019-09" db="EMBL/GenBank/DDBJ databases">
        <title>Genome sequence of Adhaeribacter sp. M2.</title>
        <authorList>
            <person name="Srinivasan S."/>
        </authorList>
    </citation>
    <scope>NUCLEOTIDE SEQUENCE [LARGE SCALE GENOMIC DNA]</scope>
    <source>
        <strain evidence="2 3">M2</strain>
    </source>
</reference>